<dbReference type="CDD" id="cd15482">
    <property type="entry name" value="Sialidase_non-viral"/>
    <property type="match status" value="1"/>
</dbReference>
<name>A0A1G9QL58_9SPHI</name>
<keyword evidence="2" id="KW-0604">Photosystem II</keyword>
<dbReference type="PANTHER" id="PTHR47199:SF2">
    <property type="entry name" value="PHOTOSYSTEM II STABILITY_ASSEMBLY FACTOR HCF136, CHLOROPLASTIC"/>
    <property type="match status" value="1"/>
</dbReference>
<sequence length="338" mass="36634">MKSIIPFFLFTILFCLKAHSQSLIPLESGKSTSLRGLSVVDDTVAWASGSKGWTARSNNGGKTWSWKQIPGYENLDFRDIEAFSANHAILLSAGTPAVILLTTDGGSVWKEVYRNESPDIFLDGMDFWDAERGLIYGDPINGKLVLLKTSDGGTSWQNISQNNTIGLIAGEASFAASGTAIRCDSKGNTWIATGGLQSRIFHSSDYGNSWKAYACPIIQGKSSTGPFSIAFYTKRRGIAVGGDYLIDSSRVNNLLLTRDGGKTWKRPSVSTFGYRSAVEYISKKVLIATGPTGTDWSVDGGRTWRKLSAEGYNTIRKAKTGSSVLLTGLNGRISRLEP</sequence>
<evidence type="ECO:0000256" key="3">
    <source>
        <dbReference type="SAM" id="SignalP"/>
    </source>
</evidence>
<dbReference type="SUPFAM" id="SSF110296">
    <property type="entry name" value="Oligoxyloglucan reducing end-specific cellobiohydrolase"/>
    <property type="match status" value="1"/>
</dbReference>
<reference evidence="6" key="1">
    <citation type="submission" date="2016-10" db="EMBL/GenBank/DDBJ databases">
        <authorList>
            <person name="Varghese N."/>
            <person name="Submissions S."/>
        </authorList>
    </citation>
    <scope>NUCLEOTIDE SEQUENCE [LARGE SCALE GENOMIC DNA]</scope>
    <source>
        <strain evidence="6">DSM 24536</strain>
    </source>
</reference>
<dbReference type="OrthoDB" id="9813892at2"/>
<evidence type="ECO:0000313" key="5">
    <source>
        <dbReference type="EMBL" id="SDM11748.1"/>
    </source>
</evidence>
<evidence type="ECO:0000256" key="2">
    <source>
        <dbReference type="ARBA" id="ARBA00023276"/>
    </source>
</evidence>
<dbReference type="AlphaFoldDB" id="A0A1G9QL58"/>
<dbReference type="InterPro" id="IPR015943">
    <property type="entry name" value="WD40/YVTN_repeat-like_dom_sf"/>
</dbReference>
<dbReference type="GO" id="GO:0015979">
    <property type="term" value="P:photosynthesis"/>
    <property type="evidence" value="ECO:0007669"/>
    <property type="project" value="UniProtKB-KW"/>
</dbReference>
<feature type="domain" description="Photosynthesis system II assembly factor Ycf48/Hcf136-like" evidence="4">
    <location>
        <begin position="36"/>
        <end position="113"/>
    </location>
</feature>
<feature type="signal peptide" evidence="3">
    <location>
        <begin position="1"/>
        <end position="20"/>
    </location>
</feature>
<dbReference type="GO" id="GO:0009523">
    <property type="term" value="C:photosystem II"/>
    <property type="evidence" value="ECO:0007669"/>
    <property type="project" value="UniProtKB-KW"/>
</dbReference>
<feature type="chain" id="PRO_5011747451" description="Photosynthesis system II assembly factor Ycf48/Hcf136-like domain-containing protein" evidence="3">
    <location>
        <begin position="21"/>
        <end position="338"/>
    </location>
</feature>
<keyword evidence="6" id="KW-1185">Reference proteome</keyword>
<dbReference type="EMBL" id="FNHH01000006">
    <property type="protein sequence ID" value="SDM11748.1"/>
    <property type="molecule type" value="Genomic_DNA"/>
</dbReference>
<organism evidence="5 6">
    <name type="scientific">Daejeonella rubra</name>
    <dbReference type="NCBI Taxonomy" id="990371"/>
    <lineage>
        <taxon>Bacteria</taxon>
        <taxon>Pseudomonadati</taxon>
        <taxon>Bacteroidota</taxon>
        <taxon>Sphingobacteriia</taxon>
        <taxon>Sphingobacteriales</taxon>
        <taxon>Sphingobacteriaceae</taxon>
        <taxon>Daejeonella</taxon>
    </lineage>
</organism>
<accession>A0A1G9QL58</accession>
<protein>
    <recommendedName>
        <fullName evidence="4">Photosynthesis system II assembly factor Ycf48/Hcf136-like domain-containing protein</fullName>
    </recommendedName>
</protein>
<keyword evidence="1" id="KW-0602">Photosynthesis</keyword>
<gene>
    <name evidence="5" type="ORF">SAMN05421813_10693</name>
</gene>
<proteinExistence type="predicted"/>
<keyword evidence="3" id="KW-0732">Signal</keyword>
<dbReference type="Gene3D" id="2.130.10.10">
    <property type="entry name" value="YVTN repeat-like/Quinoprotein amine dehydrogenase"/>
    <property type="match status" value="2"/>
</dbReference>
<dbReference type="STRING" id="990371.SAMN05421813_10693"/>
<dbReference type="Proteomes" id="UP000199226">
    <property type="component" value="Unassembled WGS sequence"/>
</dbReference>
<dbReference type="Pfam" id="PF14870">
    <property type="entry name" value="PSII_BNR"/>
    <property type="match status" value="1"/>
</dbReference>
<evidence type="ECO:0000256" key="1">
    <source>
        <dbReference type="ARBA" id="ARBA00022531"/>
    </source>
</evidence>
<evidence type="ECO:0000259" key="4">
    <source>
        <dbReference type="Pfam" id="PF14870"/>
    </source>
</evidence>
<dbReference type="PANTHER" id="PTHR47199">
    <property type="entry name" value="PHOTOSYSTEM II STABILITY/ASSEMBLY FACTOR HCF136, CHLOROPLASTIC"/>
    <property type="match status" value="1"/>
</dbReference>
<dbReference type="InterPro" id="IPR028203">
    <property type="entry name" value="PSII_CF48-like_dom"/>
</dbReference>
<evidence type="ECO:0000313" key="6">
    <source>
        <dbReference type="Proteomes" id="UP000199226"/>
    </source>
</evidence>